<dbReference type="InterPro" id="IPR000253">
    <property type="entry name" value="FHA_dom"/>
</dbReference>
<proteinExistence type="predicted"/>
<keyword evidence="4" id="KW-1185">Reference proteome</keyword>
<dbReference type="SMART" id="SM00240">
    <property type="entry name" value="FHA"/>
    <property type="match status" value="1"/>
</dbReference>
<gene>
    <name evidence="3" type="ORF">ThidrDRAFT_2273</name>
</gene>
<evidence type="ECO:0000313" key="3">
    <source>
        <dbReference type="EMBL" id="EGV31168.1"/>
    </source>
</evidence>
<dbReference type="eggNOG" id="COG3456">
    <property type="taxonomic scope" value="Bacteria"/>
</dbReference>
<dbReference type="SUPFAM" id="SSF49879">
    <property type="entry name" value="SMAD/FHA domain"/>
    <property type="match status" value="1"/>
</dbReference>
<feature type="region of interest" description="Disordered" evidence="1">
    <location>
        <begin position="208"/>
        <end position="333"/>
    </location>
</feature>
<dbReference type="STRING" id="765913.ThidrDRAFT_2273"/>
<dbReference type="Proteomes" id="UP000004200">
    <property type="component" value="Unassembled WGS sequence"/>
</dbReference>
<dbReference type="Gene3D" id="2.60.200.20">
    <property type="match status" value="1"/>
</dbReference>
<dbReference type="eggNOG" id="COG1716">
    <property type="taxonomic scope" value="Bacteria"/>
</dbReference>
<dbReference type="InterPro" id="IPR046883">
    <property type="entry name" value="T6SS_FHA_C"/>
</dbReference>
<dbReference type="AlphaFoldDB" id="G2E1W0"/>
<organism evidence="3 4">
    <name type="scientific">Thiorhodococcus drewsii AZ1</name>
    <dbReference type="NCBI Taxonomy" id="765913"/>
    <lineage>
        <taxon>Bacteria</taxon>
        <taxon>Pseudomonadati</taxon>
        <taxon>Pseudomonadota</taxon>
        <taxon>Gammaproteobacteria</taxon>
        <taxon>Chromatiales</taxon>
        <taxon>Chromatiaceae</taxon>
        <taxon>Thiorhodococcus</taxon>
    </lineage>
</organism>
<feature type="domain" description="FHA" evidence="2">
    <location>
        <begin position="34"/>
        <end position="80"/>
    </location>
</feature>
<comment type="caution">
    <text evidence="3">The sequence shown here is derived from an EMBL/GenBank/DDBJ whole genome shotgun (WGS) entry which is preliminary data.</text>
</comment>
<dbReference type="InterPro" id="IPR008984">
    <property type="entry name" value="SMAD_FHA_dom_sf"/>
</dbReference>
<dbReference type="CDD" id="cd00060">
    <property type="entry name" value="FHA"/>
    <property type="match status" value="1"/>
</dbReference>
<evidence type="ECO:0000313" key="4">
    <source>
        <dbReference type="Proteomes" id="UP000004200"/>
    </source>
</evidence>
<dbReference type="Pfam" id="PF00498">
    <property type="entry name" value="FHA"/>
    <property type="match status" value="1"/>
</dbReference>
<feature type="compositionally biased region" description="Pro residues" evidence="1">
    <location>
        <begin position="222"/>
        <end position="237"/>
    </location>
</feature>
<sequence>MDLSLRVSSQVAQSVGVGQSVDREIELALGPGGVTFGRDPSNDLLLEDPERVVSSQHGRIDLRDGGVWLTDTSRNGTYLNQAHDPVPPHQPVALYDGDQLIVGPYEIQVRFGRAQSLATDLGPDARPDLSSEDLIGALDSGANRDILDLIGGEVSDVGSSATDPRGALLDDIFADASALDERLTGPAAEASGSSSPPRHTPVEHVFYRPSDYQSPNSGSPNSGPPESDPAAPAPPSVPESYDLLTDSWTLPDGDGLGTGAGADRASPDLDPLAGTDLLPEMSRQPEVGPGASGIDTPHSEPFVDVPKPILPSPVRRPEPPRPKPIQAPLQAPGGDLDAFLSGLGAGDPSEVSDSRGFFRLVGALVRELVSGLTQTMMTRARFKSELRLGVTTIRPSENNPFKFSSGTDDVLGRLLFRPVPGFLAPEPAAREAFEDIQAHEMAMTAGLQAALHALLARLDPAELEKALDRDSALSRVLPMSRKARCWERFLEVHAQVSADASEDVMRLFGDIFAQAYQEQVRNLRELRSSVSSERERSDSAP</sequence>
<dbReference type="PROSITE" id="PS50006">
    <property type="entry name" value="FHA_DOMAIN"/>
    <property type="match status" value="1"/>
</dbReference>
<name>G2E1W0_9GAMM</name>
<dbReference type="InterPro" id="IPR017735">
    <property type="entry name" value="T6SS_FHA"/>
</dbReference>
<evidence type="ECO:0000259" key="2">
    <source>
        <dbReference type="PROSITE" id="PS50006"/>
    </source>
</evidence>
<reference evidence="3 4" key="1">
    <citation type="submission" date="2011-06" db="EMBL/GenBank/DDBJ databases">
        <title>The draft genome of Thiorhodococcus drewsii AZ1.</title>
        <authorList>
            <consortium name="US DOE Joint Genome Institute (JGI-PGF)"/>
            <person name="Lucas S."/>
            <person name="Han J."/>
            <person name="Lapidus A."/>
            <person name="Cheng J.-F."/>
            <person name="Goodwin L."/>
            <person name="Pitluck S."/>
            <person name="Peters L."/>
            <person name="Land M.L."/>
            <person name="Hauser L."/>
            <person name="Vogl K."/>
            <person name="Liu Z."/>
            <person name="Imhoff J."/>
            <person name="Thiel V."/>
            <person name="Frigaard N.-U."/>
            <person name="Bryant D.A."/>
            <person name="Woyke T.J."/>
        </authorList>
    </citation>
    <scope>NUCLEOTIDE SEQUENCE [LARGE SCALE GENOMIC DNA]</scope>
    <source>
        <strain evidence="3 4">AZ1</strain>
    </source>
</reference>
<dbReference type="NCBIfam" id="TIGR03354">
    <property type="entry name" value="VI_FHA"/>
    <property type="match status" value="1"/>
</dbReference>
<accession>G2E1W0</accession>
<dbReference type="Pfam" id="PF20232">
    <property type="entry name" value="T6SS_FHA_C"/>
    <property type="match status" value="1"/>
</dbReference>
<protein>
    <submittedName>
        <fullName evidence="3">FHA domain containing protein</fullName>
    </submittedName>
</protein>
<dbReference type="EMBL" id="AFWT01000014">
    <property type="protein sequence ID" value="EGV31168.1"/>
    <property type="molecule type" value="Genomic_DNA"/>
</dbReference>
<evidence type="ECO:0000256" key="1">
    <source>
        <dbReference type="SAM" id="MobiDB-lite"/>
    </source>
</evidence>